<keyword evidence="5" id="KW-1185">Reference proteome</keyword>
<comment type="caution">
    <text evidence="4">The sequence shown here is derived from an EMBL/GenBank/DDBJ whole genome shotgun (WGS) entry which is preliminary data.</text>
</comment>
<dbReference type="SUPFAM" id="SSF53067">
    <property type="entry name" value="Actin-like ATPase domain"/>
    <property type="match status" value="2"/>
</dbReference>
<evidence type="ECO:0000256" key="1">
    <source>
        <dbReference type="ARBA" id="ARBA00006479"/>
    </source>
</evidence>
<dbReference type="PANTHER" id="PTHR18964">
    <property type="entry name" value="ROK (REPRESSOR, ORF, KINASE) FAMILY"/>
    <property type="match status" value="1"/>
</dbReference>
<name>A0ABR8Z4B2_9MICO</name>
<dbReference type="Pfam" id="PF00480">
    <property type="entry name" value="ROK"/>
    <property type="match status" value="1"/>
</dbReference>
<protein>
    <submittedName>
        <fullName evidence="4">ROK family protein</fullName>
    </submittedName>
</protein>
<dbReference type="InterPro" id="IPR005471">
    <property type="entry name" value="Tscrpt_reg_IclR_N"/>
</dbReference>
<accession>A0ABR8Z4B2</accession>
<gene>
    <name evidence="4" type="ORF">H9624_12590</name>
</gene>
<evidence type="ECO:0000313" key="4">
    <source>
        <dbReference type="EMBL" id="MBD8063155.1"/>
    </source>
</evidence>
<dbReference type="Gene3D" id="1.10.10.10">
    <property type="entry name" value="Winged helix-like DNA-binding domain superfamily/Winged helix DNA-binding domain"/>
    <property type="match status" value="1"/>
</dbReference>
<evidence type="ECO:0000313" key="5">
    <source>
        <dbReference type="Proteomes" id="UP000661894"/>
    </source>
</evidence>
<reference evidence="4 5" key="1">
    <citation type="submission" date="2020-08" db="EMBL/GenBank/DDBJ databases">
        <title>A Genomic Blueprint of the Chicken Gut Microbiome.</title>
        <authorList>
            <person name="Gilroy R."/>
            <person name="Ravi A."/>
            <person name="Getino M."/>
            <person name="Pursley I."/>
            <person name="Horton D.L."/>
            <person name="Alikhan N.-F."/>
            <person name="Baker D."/>
            <person name="Gharbi K."/>
            <person name="Hall N."/>
            <person name="Watson M."/>
            <person name="Adriaenssens E.M."/>
            <person name="Foster-Nyarko E."/>
            <person name="Jarju S."/>
            <person name="Secka A."/>
            <person name="Antonio M."/>
            <person name="Oren A."/>
            <person name="Chaudhuri R."/>
            <person name="La Ragione R.M."/>
            <person name="Hildebrand F."/>
            <person name="Pallen M.J."/>
        </authorList>
    </citation>
    <scope>NUCLEOTIDE SEQUENCE [LARGE SCALE GENOMIC DNA]</scope>
    <source>
        <strain evidence="4 5">Sa1BUA1</strain>
    </source>
</reference>
<dbReference type="Pfam" id="PF09339">
    <property type="entry name" value="HTH_IclR"/>
    <property type="match status" value="1"/>
</dbReference>
<dbReference type="PANTHER" id="PTHR18964:SF149">
    <property type="entry name" value="BIFUNCTIONAL UDP-N-ACETYLGLUCOSAMINE 2-EPIMERASE_N-ACETYLMANNOSAMINE KINASE"/>
    <property type="match status" value="1"/>
</dbReference>
<feature type="domain" description="HTH iclR-type" evidence="3">
    <location>
        <begin position="39"/>
        <end position="75"/>
    </location>
</feature>
<dbReference type="Proteomes" id="UP000661894">
    <property type="component" value="Unassembled WGS sequence"/>
</dbReference>
<sequence>MTVTDDARSVPPGSLTPGVGQASLRDQNLSVVTMLAYAAPEPVSRAAIAAGSGLTRSTVSRLVDELLAGGLLEELPPQIAGRGRPATPLVPASGTIAGLGLEVSPSYLGARLVDLSGAVLAERVVPAHLEASAPDVVLGRLAHLAREILAGSHGRWTVLAGARLAVPGLVDSVGRVLRAPNLGWREVVPAEHLRLPSAPGGDQLAAVGVGNEADLAALAHALEAPGRPAGSGTFFYVSADIGVGGTSVVDGVPVRGRHGWAGEVGHTLVDPTGPACTCGAVGCLEQYAGRDAFLAAAGVGPDASAEELAAAAAEPGPARDAVERAGRALGTALANVVNLLDVDDLVLGGQFIPLLPAMRPSMEEELGRRVLAAPWLDVTIRPGLSGEPALTGAALAVLGEVVATPCNWLPGA</sequence>
<dbReference type="InterPro" id="IPR036388">
    <property type="entry name" value="WH-like_DNA-bd_sf"/>
</dbReference>
<dbReference type="InterPro" id="IPR043129">
    <property type="entry name" value="ATPase_NBD"/>
</dbReference>
<dbReference type="InterPro" id="IPR036390">
    <property type="entry name" value="WH_DNA-bd_sf"/>
</dbReference>
<organism evidence="4 5">
    <name type="scientific">Oceanitalea stevensii</name>
    <dbReference type="NCBI Taxonomy" id="2763072"/>
    <lineage>
        <taxon>Bacteria</taxon>
        <taxon>Bacillati</taxon>
        <taxon>Actinomycetota</taxon>
        <taxon>Actinomycetes</taxon>
        <taxon>Micrococcales</taxon>
        <taxon>Bogoriellaceae</taxon>
        <taxon>Georgenia</taxon>
    </lineage>
</organism>
<feature type="region of interest" description="Disordered" evidence="2">
    <location>
        <begin position="1"/>
        <end position="21"/>
    </location>
</feature>
<dbReference type="Gene3D" id="3.30.420.40">
    <property type="match status" value="2"/>
</dbReference>
<comment type="similarity">
    <text evidence="1">Belongs to the ROK (NagC/XylR) family.</text>
</comment>
<proteinExistence type="inferred from homology"/>
<dbReference type="RefSeq" id="WP_251840256.1">
    <property type="nucleotide sequence ID" value="NZ_JACSPO010000008.1"/>
</dbReference>
<dbReference type="EMBL" id="JACSPO010000008">
    <property type="protein sequence ID" value="MBD8063155.1"/>
    <property type="molecule type" value="Genomic_DNA"/>
</dbReference>
<evidence type="ECO:0000256" key="2">
    <source>
        <dbReference type="SAM" id="MobiDB-lite"/>
    </source>
</evidence>
<evidence type="ECO:0000259" key="3">
    <source>
        <dbReference type="Pfam" id="PF09339"/>
    </source>
</evidence>
<dbReference type="SUPFAM" id="SSF46785">
    <property type="entry name" value="Winged helix' DNA-binding domain"/>
    <property type="match status" value="1"/>
</dbReference>
<dbReference type="InterPro" id="IPR000600">
    <property type="entry name" value="ROK"/>
</dbReference>